<dbReference type="EMBL" id="NBWZ01000001">
    <property type="protein sequence ID" value="RFA08488.1"/>
    <property type="molecule type" value="Genomic_DNA"/>
</dbReference>
<accession>A0A3E0VGC2</accession>
<comment type="caution">
    <text evidence="1">The sequence shown here is derived from an EMBL/GenBank/DDBJ whole genome shotgun (WGS) entry which is preliminary data.</text>
</comment>
<organism evidence="1 2">
    <name type="scientific">Subtercola boreus</name>
    <dbReference type="NCBI Taxonomy" id="120213"/>
    <lineage>
        <taxon>Bacteria</taxon>
        <taxon>Bacillati</taxon>
        <taxon>Actinomycetota</taxon>
        <taxon>Actinomycetes</taxon>
        <taxon>Micrococcales</taxon>
        <taxon>Microbacteriaceae</taxon>
        <taxon>Subtercola</taxon>
    </lineage>
</organism>
<protein>
    <submittedName>
        <fullName evidence="1">Uncharacterized protein</fullName>
    </submittedName>
</protein>
<gene>
    <name evidence="1" type="ORF">B7R54_04050</name>
</gene>
<keyword evidence="2" id="KW-1185">Reference proteome</keyword>
<evidence type="ECO:0000313" key="2">
    <source>
        <dbReference type="Proteomes" id="UP000256486"/>
    </source>
</evidence>
<reference evidence="1 2" key="1">
    <citation type="submission" date="2017-04" db="EMBL/GenBank/DDBJ databases">
        <title>Comparative genome analysis of Subtercola boreus.</title>
        <authorList>
            <person name="Cho Y.-J."/>
            <person name="Cho A."/>
            <person name="Kim O.-S."/>
            <person name="Lee J.-I."/>
        </authorList>
    </citation>
    <scope>NUCLEOTIDE SEQUENCE [LARGE SCALE GENOMIC DNA]</scope>
    <source>
        <strain evidence="1 2">K300</strain>
    </source>
</reference>
<proteinExistence type="predicted"/>
<dbReference type="AlphaFoldDB" id="A0A3E0VGC2"/>
<dbReference type="Proteomes" id="UP000256486">
    <property type="component" value="Unassembled WGS sequence"/>
</dbReference>
<sequence>MAGAGPVQYDDDMSAVDYFITGDHDASRQVLADALRSQGFELASSPLGGWDVTRGNATTTALLGAFAGREKQRLEYRMEFFEQDGQLIARLGRSSGAGMLGGAIGVARSADVFAELDQAVGTALTNAGTLANAVHHP</sequence>
<evidence type="ECO:0000313" key="1">
    <source>
        <dbReference type="EMBL" id="RFA08488.1"/>
    </source>
</evidence>
<name>A0A3E0VGC2_9MICO</name>